<evidence type="ECO:0000256" key="5">
    <source>
        <dbReference type="SAM" id="MobiDB-lite"/>
    </source>
</evidence>
<dbReference type="InterPro" id="IPR017907">
    <property type="entry name" value="Znf_RING_CS"/>
</dbReference>
<feature type="non-terminal residue" evidence="7">
    <location>
        <position position="1"/>
    </location>
</feature>
<sequence length="258" mass="29463">REPAAAAAMDFNQYERVDFVHPYAYRPRYFERPRYVAPTVVVNNNNNNNNNNARPPPSYSPSILTDENDEFLLGPSIPSQYDEVDDEEEKEDEDKQEKGKEVALTCNICYETVIDTKNVNSSFVTGVQCHHPVCFKCYVSIAVLNPSSPYKCSICNTLSHCCRVYSKWAYMDLRPDSVINDHEHIKRHWQVLLNNNVADDTVGTKDEQLLLISNLKRQNEQLAASLTVCKAENASLKNDIIRQSQRQGNEKEARSISQ</sequence>
<dbReference type="InterPro" id="IPR001841">
    <property type="entry name" value="Znf_RING"/>
</dbReference>
<proteinExistence type="predicted"/>
<gene>
    <name evidence="7" type="primary">ie-2</name>
</gene>
<dbReference type="EMBL" id="JX193905">
    <property type="protein sequence ID" value="AFS52027.1"/>
    <property type="molecule type" value="Genomic_DNA"/>
</dbReference>
<protein>
    <submittedName>
        <fullName evidence="7">DekiORF6</fullName>
    </submittedName>
</protein>
<accession>V9LSZ3</accession>
<feature type="region of interest" description="Disordered" evidence="5">
    <location>
        <begin position="41"/>
        <end position="98"/>
    </location>
</feature>
<feature type="compositionally biased region" description="Low complexity" evidence="5">
    <location>
        <begin position="41"/>
        <end position="52"/>
    </location>
</feature>
<evidence type="ECO:0000259" key="6">
    <source>
        <dbReference type="PROSITE" id="PS50089"/>
    </source>
</evidence>
<dbReference type="PROSITE" id="PS00518">
    <property type="entry name" value="ZF_RING_1"/>
    <property type="match status" value="1"/>
</dbReference>
<dbReference type="GO" id="GO:0008270">
    <property type="term" value="F:zinc ion binding"/>
    <property type="evidence" value="ECO:0007669"/>
    <property type="project" value="UniProtKB-KW"/>
</dbReference>
<feature type="compositionally biased region" description="Acidic residues" evidence="5">
    <location>
        <begin position="82"/>
        <end position="92"/>
    </location>
</feature>
<keyword evidence="1" id="KW-0479">Metal-binding</keyword>
<keyword evidence="2 4" id="KW-0863">Zinc-finger</keyword>
<dbReference type="PROSITE" id="PS50089">
    <property type="entry name" value="ZF_RING_2"/>
    <property type="match status" value="1"/>
</dbReference>
<evidence type="ECO:0000256" key="3">
    <source>
        <dbReference type="ARBA" id="ARBA00022833"/>
    </source>
</evidence>
<organism evidence="7">
    <name type="scientific">Dendrolimus kikuchii nucleopolyhedrovirus</name>
    <dbReference type="NCBI Taxonomy" id="1219875"/>
    <lineage>
        <taxon>Viruses</taxon>
        <taxon>Viruses incertae sedis</taxon>
        <taxon>Naldaviricetes</taxon>
        <taxon>Lefavirales</taxon>
        <taxon>Baculoviridae</taxon>
        <taxon>Alphabaculovirus</taxon>
    </lineage>
</organism>
<keyword evidence="3" id="KW-0862">Zinc</keyword>
<evidence type="ECO:0000256" key="1">
    <source>
        <dbReference type="ARBA" id="ARBA00022723"/>
    </source>
</evidence>
<evidence type="ECO:0000313" key="7">
    <source>
        <dbReference type="EMBL" id="AFS52027.1"/>
    </source>
</evidence>
<dbReference type="SUPFAM" id="SSF57850">
    <property type="entry name" value="RING/U-box"/>
    <property type="match status" value="1"/>
</dbReference>
<evidence type="ECO:0000256" key="4">
    <source>
        <dbReference type="PROSITE-ProRule" id="PRU00175"/>
    </source>
</evidence>
<name>V9LSZ3_9ABAC</name>
<feature type="domain" description="RING-type" evidence="6">
    <location>
        <begin position="106"/>
        <end position="156"/>
    </location>
</feature>
<reference evidence="7" key="1">
    <citation type="submission" date="2012-06" db="EMBL/GenBank/DDBJ databases">
        <title>Genomic sequencing and analysis of the Dendrolimus kikuchii nucleopolyhedrovirus.</title>
        <authorList>
            <person name="Yang M.M."/>
        </authorList>
    </citation>
    <scope>NUCLEOTIDE SEQUENCE</scope>
    <source>
        <strain evidence="7">YN</strain>
    </source>
</reference>
<evidence type="ECO:0000256" key="2">
    <source>
        <dbReference type="ARBA" id="ARBA00022771"/>
    </source>
</evidence>